<name>A0A5C5YYL6_9BACT</name>
<reference evidence="1 2" key="1">
    <citation type="submission" date="2019-02" db="EMBL/GenBank/DDBJ databases">
        <title>Deep-cultivation of Planctomycetes and their phenomic and genomic characterization uncovers novel biology.</title>
        <authorList>
            <person name="Wiegand S."/>
            <person name="Jogler M."/>
            <person name="Boedeker C."/>
            <person name="Pinto D."/>
            <person name="Vollmers J."/>
            <person name="Rivas-Marin E."/>
            <person name="Kohn T."/>
            <person name="Peeters S.H."/>
            <person name="Heuer A."/>
            <person name="Rast P."/>
            <person name="Oberbeckmann S."/>
            <person name="Bunk B."/>
            <person name="Jeske O."/>
            <person name="Meyerdierks A."/>
            <person name="Storesund J.E."/>
            <person name="Kallscheuer N."/>
            <person name="Luecker S."/>
            <person name="Lage O.M."/>
            <person name="Pohl T."/>
            <person name="Merkel B.J."/>
            <person name="Hornburger P."/>
            <person name="Mueller R.-W."/>
            <person name="Bruemmer F."/>
            <person name="Labrenz M."/>
            <person name="Spormann A.M."/>
            <person name="Op Den Camp H."/>
            <person name="Overmann J."/>
            <person name="Amann R."/>
            <person name="Jetten M.S.M."/>
            <person name="Mascher T."/>
            <person name="Medema M.H."/>
            <person name="Devos D.P."/>
            <person name="Kaster A.-K."/>
            <person name="Ovreas L."/>
            <person name="Rohde M."/>
            <person name="Galperin M.Y."/>
            <person name="Jogler C."/>
        </authorList>
    </citation>
    <scope>NUCLEOTIDE SEQUENCE [LARGE SCALE GENOMIC DNA]</scope>
    <source>
        <strain evidence="1 2">CA13</strain>
    </source>
</reference>
<dbReference type="RefSeq" id="WP_146395259.1">
    <property type="nucleotide sequence ID" value="NZ_SJPJ01000001.1"/>
</dbReference>
<dbReference type="EMBL" id="SJPJ01000001">
    <property type="protein sequence ID" value="TWT80188.1"/>
    <property type="molecule type" value="Genomic_DNA"/>
</dbReference>
<gene>
    <name evidence="1" type="ORF">CA13_16010</name>
</gene>
<dbReference type="AlphaFoldDB" id="A0A5C5YYL6"/>
<accession>A0A5C5YYL6</accession>
<protein>
    <submittedName>
        <fullName evidence="1">Uncharacterized protein</fullName>
    </submittedName>
</protein>
<evidence type="ECO:0000313" key="2">
    <source>
        <dbReference type="Proteomes" id="UP000315010"/>
    </source>
</evidence>
<keyword evidence="2" id="KW-1185">Reference proteome</keyword>
<organism evidence="1 2">
    <name type="scientific">Novipirellula herctigrandis</name>
    <dbReference type="NCBI Taxonomy" id="2527986"/>
    <lineage>
        <taxon>Bacteria</taxon>
        <taxon>Pseudomonadati</taxon>
        <taxon>Planctomycetota</taxon>
        <taxon>Planctomycetia</taxon>
        <taxon>Pirellulales</taxon>
        <taxon>Pirellulaceae</taxon>
        <taxon>Novipirellula</taxon>
    </lineage>
</organism>
<proteinExistence type="predicted"/>
<comment type="caution">
    <text evidence="1">The sequence shown here is derived from an EMBL/GenBank/DDBJ whole genome shotgun (WGS) entry which is preliminary data.</text>
</comment>
<evidence type="ECO:0000313" key="1">
    <source>
        <dbReference type="EMBL" id="TWT80188.1"/>
    </source>
</evidence>
<dbReference type="Proteomes" id="UP000315010">
    <property type="component" value="Unassembled WGS sequence"/>
</dbReference>
<sequence>MNDSADVDISDRGYREADDSSLSVVLAWTSEADARDQADSRFSYPRCFKDRRVLACREPLHLTPTSLPSSLAKVPAV</sequence>